<keyword evidence="4" id="KW-1185">Reference proteome</keyword>
<feature type="compositionally biased region" description="Low complexity" evidence="1">
    <location>
        <begin position="142"/>
        <end position="164"/>
    </location>
</feature>
<evidence type="ECO:0008006" key="5">
    <source>
        <dbReference type="Google" id="ProtNLM"/>
    </source>
</evidence>
<evidence type="ECO:0000256" key="1">
    <source>
        <dbReference type="SAM" id="MobiDB-lite"/>
    </source>
</evidence>
<dbReference type="KEGG" id="ppel:H6H00_05780"/>
<reference evidence="3 4" key="1">
    <citation type="submission" date="2020-08" db="EMBL/GenBank/DDBJ databases">
        <authorList>
            <person name="Mo P."/>
        </authorList>
    </citation>
    <scope>NUCLEOTIDE SEQUENCE [LARGE SCALE GENOMIC DNA]</scope>
    <source>
        <strain evidence="3 4">CGMCC 4.1532</strain>
    </source>
</reference>
<dbReference type="RefSeq" id="WP_185720307.1">
    <property type="nucleotide sequence ID" value="NZ_BAAAWI010000001.1"/>
</dbReference>
<gene>
    <name evidence="3" type="ORF">H6H00_05780</name>
</gene>
<name>A0A7G7ML19_9PSEU</name>
<accession>A0A7G7ML19</accession>
<evidence type="ECO:0000256" key="2">
    <source>
        <dbReference type="SAM" id="SignalP"/>
    </source>
</evidence>
<keyword evidence="2" id="KW-0732">Signal</keyword>
<evidence type="ECO:0000313" key="3">
    <source>
        <dbReference type="EMBL" id="QNG53480.1"/>
    </source>
</evidence>
<feature type="region of interest" description="Disordered" evidence="1">
    <location>
        <begin position="134"/>
        <end position="189"/>
    </location>
</feature>
<organism evidence="3 4">
    <name type="scientific">Pseudonocardia petroleophila</name>
    <dbReference type="NCBI Taxonomy" id="37331"/>
    <lineage>
        <taxon>Bacteria</taxon>
        <taxon>Bacillati</taxon>
        <taxon>Actinomycetota</taxon>
        <taxon>Actinomycetes</taxon>
        <taxon>Pseudonocardiales</taxon>
        <taxon>Pseudonocardiaceae</taxon>
        <taxon>Pseudonocardia</taxon>
    </lineage>
</organism>
<feature type="compositionally biased region" description="Polar residues" evidence="1">
    <location>
        <begin position="170"/>
        <end position="189"/>
    </location>
</feature>
<dbReference type="Proteomes" id="UP000515728">
    <property type="component" value="Chromosome"/>
</dbReference>
<feature type="signal peptide" evidence="2">
    <location>
        <begin position="1"/>
        <end position="19"/>
    </location>
</feature>
<sequence length="189" mass="19101">MSCAAVGVVVAGTLTVAYAAGSNSGGEALHGCVSTRTGMLRVVDPQRGGRCATRGPFQEYAIALSQAASLTGPTGPRGPRGPAGDGIESLDALQGLPCNVGSEDEGEVVIRILPPEQGSVVQMVCETDATVTYTPPPPITADPPIVVVPPTTTRPPVTTTQPPVDEGTPDPTTTLPSTITIEPTVTTSS</sequence>
<dbReference type="AlphaFoldDB" id="A0A7G7ML19"/>
<feature type="chain" id="PRO_5028856013" description="Collagen triple helix repeat-containing protein" evidence="2">
    <location>
        <begin position="20"/>
        <end position="189"/>
    </location>
</feature>
<proteinExistence type="predicted"/>
<protein>
    <recommendedName>
        <fullName evidence="5">Collagen triple helix repeat-containing protein</fullName>
    </recommendedName>
</protein>
<feature type="region of interest" description="Disordered" evidence="1">
    <location>
        <begin position="68"/>
        <end position="88"/>
    </location>
</feature>
<evidence type="ECO:0000313" key="4">
    <source>
        <dbReference type="Proteomes" id="UP000515728"/>
    </source>
</evidence>
<dbReference type="EMBL" id="CP060131">
    <property type="protein sequence ID" value="QNG53480.1"/>
    <property type="molecule type" value="Genomic_DNA"/>
</dbReference>